<sequence length="485" mass="55310">MQPIPCCILALAQSTATSNTADTRRSKSIQVACDVSTRAQDSRTTFRHEPLDVAKSQIRLLELHSDPSWSNGIHCSIRTFDLDAAPEYVALSYVWGSQASKVCIAVNDQSFYVGQNLFDFLETFRNNSRNEHFLWIDQLCINQNDAVEKNHQVKMMARIYKGCHCTLIWLGADLAAQENIELDEEPVLHLGMPRSNEYFTRLWIVQEVLLSPAICFVAGQRCMSWEDATASGPWAYTDCDEVYDSEPFYQLDAMRREGSFEGQDLEHILRLFSRLACGDPRDKVYGLLGLVSNSDTIKVDYEKTVVQVLLDTLFELAQTQYLSILAGRSSHRPFSGLADFFTDLTGHMMQLPIASARSFLHRTRNLGVFFERFLESGFESFCKPGGFSEVAISFREDADKGEAGFWFEENSQKHFASVFVQPLVKTTCMSCCKTFTMQTRYVSPKAKGAIADNTQDLHRLWRERLQMLRSLDELFRVRRDGLNHF</sequence>
<dbReference type="Pfam" id="PF06985">
    <property type="entry name" value="HET"/>
    <property type="match status" value="1"/>
</dbReference>
<evidence type="ECO:0000313" key="2">
    <source>
        <dbReference type="EMBL" id="KAF3041126.1"/>
    </source>
</evidence>
<protein>
    <recommendedName>
        <fullName evidence="1">Heterokaryon incompatibility domain-containing protein</fullName>
    </recommendedName>
</protein>
<comment type="caution">
    <text evidence="2">The sequence shown here is derived from an EMBL/GenBank/DDBJ whole genome shotgun (WGS) entry which is preliminary data.</text>
</comment>
<reference evidence="2" key="1">
    <citation type="submission" date="2019-04" db="EMBL/GenBank/DDBJ databases">
        <title>Sequencing of skin fungus with MAO and IRED activity.</title>
        <authorList>
            <person name="Marsaioli A.J."/>
            <person name="Bonatto J.M.C."/>
            <person name="Reis Junior O."/>
        </authorList>
    </citation>
    <scope>NUCLEOTIDE SEQUENCE</scope>
    <source>
        <strain evidence="2">28M1</strain>
    </source>
</reference>
<dbReference type="InterPro" id="IPR010730">
    <property type="entry name" value="HET"/>
</dbReference>
<feature type="domain" description="Heterokaryon incompatibility" evidence="1">
    <location>
        <begin position="88"/>
        <end position="177"/>
    </location>
</feature>
<proteinExistence type="predicted"/>
<keyword evidence="3" id="KW-1185">Reference proteome</keyword>
<organism evidence="2 3">
    <name type="scientific">Didymella heteroderae</name>
    <dbReference type="NCBI Taxonomy" id="1769908"/>
    <lineage>
        <taxon>Eukaryota</taxon>
        <taxon>Fungi</taxon>
        <taxon>Dikarya</taxon>
        <taxon>Ascomycota</taxon>
        <taxon>Pezizomycotina</taxon>
        <taxon>Dothideomycetes</taxon>
        <taxon>Pleosporomycetidae</taxon>
        <taxon>Pleosporales</taxon>
        <taxon>Pleosporineae</taxon>
        <taxon>Didymellaceae</taxon>
        <taxon>Didymella</taxon>
    </lineage>
</organism>
<evidence type="ECO:0000313" key="3">
    <source>
        <dbReference type="Proteomes" id="UP000758155"/>
    </source>
</evidence>
<dbReference type="InterPro" id="IPR052895">
    <property type="entry name" value="HetReg/Transcr_Mod"/>
</dbReference>
<dbReference type="EMBL" id="SWKV01000022">
    <property type="protein sequence ID" value="KAF3041126.1"/>
    <property type="molecule type" value="Genomic_DNA"/>
</dbReference>
<gene>
    <name evidence="2" type="ORF">E8E12_007926</name>
</gene>
<name>A0A9P4WT39_9PLEO</name>
<dbReference type="AlphaFoldDB" id="A0A9P4WT39"/>
<accession>A0A9P4WT39</accession>
<dbReference type="Proteomes" id="UP000758155">
    <property type="component" value="Unassembled WGS sequence"/>
</dbReference>
<dbReference type="PANTHER" id="PTHR24148:SF73">
    <property type="entry name" value="HET DOMAIN PROTEIN (AFU_ORTHOLOGUE AFUA_8G01020)"/>
    <property type="match status" value="1"/>
</dbReference>
<evidence type="ECO:0000259" key="1">
    <source>
        <dbReference type="Pfam" id="PF06985"/>
    </source>
</evidence>
<dbReference type="PANTHER" id="PTHR24148">
    <property type="entry name" value="ANKYRIN REPEAT DOMAIN-CONTAINING PROTEIN 39 HOMOLOG-RELATED"/>
    <property type="match status" value="1"/>
</dbReference>
<dbReference type="OrthoDB" id="194358at2759"/>